<sequence length="479" mass="52676">MFGAIAKIGGSIFKGATQLGKSGGKTLGAVGKTLTGSGGKTAGAAAGAAKKTSTGSKVFNALGTAASAYGIYTAGKSIFGGSPSSTPGPGSVQPDASYDPQAGMPTTPLFTNPGMYTDPLTGRLYDPYTTYSEASPSSNPWSSNSWSSSTSNIQSSKPQGSDTDKVLQFITNGMLSSNQLTDKQVDEGDAYRTKARQEILKEIDYSKAYISDIHGRKIGITTQDTLPYTGMLYAEIAWWNANPELSPRQVRSRWIVYSENLNSVKTALQILVFEKTVDKAISAETPEERERFLQQIKDPKQRELVRKRLEIYDTNDTIEKEKDLEEKRNFILNKTAWVDMRMAFQTSLQIALSIIYILFALRMGGFSASQTLYKPVPYRVLAFAYTLLFAPVFGLYYLWRTIAHYILGNPLPPYFSVLPLVPYDPSEKRNLDKSLYGYAETAANLAWISQMQQAQKKERLAALQPHVYSLSTGTPENKS</sequence>
<evidence type="ECO:0000313" key="3">
    <source>
        <dbReference type="EMBL" id="QHT18326.1"/>
    </source>
</evidence>
<feature type="region of interest" description="Disordered" evidence="1">
    <location>
        <begin position="82"/>
        <end position="115"/>
    </location>
</feature>
<feature type="compositionally biased region" description="Low complexity" evidence="1">
    <location>
        <begin position="135"/>
        <end position="156"/>
    </location>
</feature>
<dbReference type="EMBL" id="MN739654">
    <property type="protein sequence ID" value="QHT18326.1"/>
    <property type="molecule type" value="Genomic_DNA"/>
</dbReference>
<keyword evidence="2" id="KW-0472">Membrane</keyword>
<feature type="region of interest" description="Disordered" evidence="1">
    <location>
        <begin position="131"/>
        <end position="163"/>
    </location>
</feature>
<keyword evidence="2" id="KW-0812">Transmembrane</keyword>
<accession>A0A6C0DN57</accession>
<feature type="compositionally biased region" description="Low complexity" evidence="1">
    <location>
        <begin position="82"/>
        <end position="91"/>
    </location>
</feature>
<feature type="transmembrane region" description="Helical" evidence="2">
    <location>
        <begin position="350"/>
        <end position="368"/>
    </location>
</feature>
<reference evidence="3" key="1">
    <citation type="journal article" date="2020" name="Nature">
        <title>Giant virus diversity and host interactions through global metagenomics.</title>
        <authorList>
            <person name="Schulz F."/>
            <person name="Roux S."/>
            <person name="Paez-Espino D."/>
            <person name="Jungbluth S."/>
            <person name="Walsh D.A."/>
            <person name="Denef V.J."/>
            <person name="McMahon K.D."/>
            <person name="Konstantinidis K.T."/>
            <person name="Eloe-Fadrosh E.A."/>
            <person name="Kyrpides N.C."/>
            <person name="Woyke T."/>
        </authorList>
    </citation>
    <scope>NUCLEOTIDE SEQUENCE</scope>
    <source>
        <strain evidence="3">GVMAG-M-3300023174-46</strain>
    </source>
</reference>
<dbReference type="AlphaFoldDB" id="A0A6C0DN57"/>
<name>A0A6C0DN57_9ZZZZ</name>
<keyword evidence="2" id="KW-1133">Transmembrane helix</keyword>
<proteinExistence type="predicted"/>
<feature type="transmembrane region" description="Helical" evidence="2">
    <location>
        <begin position="380"/>
        <end position="399"/>
    </location>
</feature>
<evidence type="ECO:0000256" key="2">
    <source>
        <dbReference type="SAM" id="Phobius"/>
    </source>
</evidence>
<evidence type="ECO:0000256" key="1">
    <source>
        <dbReference type="SAM" id="MobiDB-lite"/>
    </source>
</evidence>
<organism evidence="3">
    <name type="scientific">viral metagenome</name>
    <dbReference type="NCBI Taxonomy" id="1070528"/>
    <lineage>
        <taxon>unclassified sequences</taxon>
        <taxon>metagenomes</taxon>
        <taxon>organismal metagenomes</taxon>
    </lineage>
</organism>
<protein>
    <submittedName>
        <fullName evidence="3">Uncharacterized protein</fullName>
    </submittedName>
</protein>